<keyword evidence="3" id="KW-1185">Reference proteome</keyword>
<evidence type="ECO:0000313" key="3">
    <source>
        <dbReference type="Proteomes" id="UP000478052"/>
    </source>
</evidence>
<evidence type="ECO:0000256" key="1">
    <source>
        <dbReference type="SAM" id="Phobius"/>
    </source>
</evidence>
<keyword evidence="1" id="KW-0472">Membrane</keyword>
<protein>
    <submittedName>
        <fullName evidence="2">Uncharacterized protein</fullName>
    </submittedName>
</protein>
<accession>A0A6G0Z2A9</accession>
<name>A0A6G0Z2A9_APHCR</name>
<evidence type="ECO:0000313" key="2">
    <source>
        <dbReference type="EMBL" id="KAF0764684.1"/>
    </source>
</evidence>
<dbReference type="EMBL" id="VUJU01001573">
    <property type="protein sequence ID" value="KAF0764684.1"/>
    <property type="molecule type" value="Genomic_DNA"/>
</dbReference>
<dbReference type="Proteomes" id="UP000478052">
    <property type="component" value="Unassembled WGS sequence"/>
</dbReference>
<gene>
    <name evidence="2" type="ORF">FWK35_00001770</name>
</gene>
<keyword evidence="1" id="KW-0812">Transmembrane</keyword>
<sequence length="93" mass="10691">MPLVQCTCLKNSNLLVIVQSDKQQIFLQWTIKYIIQQNELIGIKKLNRSLFGSDCLNNNDETPNGLSYYYCIVSLVVFMLLVLVSNLLIKYNS</sequence>
<keyword evidence="1" id="KW-1133">Transmembrane helix</keyword>
<comment type="caution">
    <text evidence="2">The sequence shown here is derived from an EMBL/GenBank/DDBJ whole genome shotgun (WGS) entry which is preliminary data.</text>
</comment>
<dbReference type="AlphaFoldDB" id="A0A6G0Z2A9"/>
<organism evidence="2 3">
    <name type="scientific">Aphis craccivora</name>
    <name type="common">Cowpea aphid</name>
    <dbReference type="NCBI Taxonomy" id="307492"/>
    <lineage>
        <taxon>Eukaryota</taxon>
        <taxon>Metazoa</taxon>
        <taxon>Ecdysozoa</taxon>
        <taxon>Arthropoda</taxon>
        <taxon>Hexapoda</taxon>
        <taxon>Insecta</taxon>
        <taxon>Pterygota</taxon>
        <taxon>Neoptera</taxon>
        <taxon>Paraneoptera</taxon>
        <taxon>Hemiptera</taxon>
        <taxon>Sternorrhyncha</taxon>
        <taxon>Aphidomorpha</taxon>
        <taxon>Aphidoidea</taxon>
        <taxon>Aphididae</taxon>
        <taxon>Aphidini</taxon>
        <taxon>Aphis</taxon>
        <taxon>Aphis</taxon>
    </lineage>
</organism>
<feature type="transmembrane region" description="Helical" evidence="1">
    <location>
        <begin position="67"/>
        <end position="89"/>
    </location>
</feature>
<reference evidence="2 3" key="1">
    <citation type="submission" date="2019-08" db="EMBL/GenBank/DDBJ databases">
        <title>Whole genome of Aphis craccivora.</title>
        <authorList>
            <person name="Voronova N.V."/>
            <person name="Shulinski R.S."/>
            <person name="Bandarenka Y.V."/>
            <person name="Zhorov D.G."/>
            <person name="Warner D."/>
        </authorList>
    </citation>
    <scope>NUCLEOTIDE SEQUENCE [LARGE SCALE GENOMIC DNA]</scope>
    <source>
        <strain evidence="2">180601</strain>
        <tissue evidence="2">Whole Body</tissue>
    </source>
</reference>
<proteinExistence type="predicted"/>